<evidence type="ECO:0000259" key="11">
    <source>
        <dbReference type="Pfam" id="PF03648"/>
    </source>
</evidence>
<dbReference type="RefSeq" id="WP_265720837.1">
    <property type="nucleotide sequence ID" value="NZ_JAPIVK010000006.1"/>
</dbReference>
<dbReference type="Pfam" id="PF07477">
    <property type="entry name" value="Glyco_hydro_67C"/>
    <property type="match status" value="1"/>
</dbReference>
<evidence type="ECO:0000256" key="5">
    <source>
        <dbReference type="ARBA" id="ARBA00023295"/>
    </source>
</evidence>
<dbReference type="InterPro" id="IPR029018">
    <property type="entry name" value="Hex-like_dom2"/>
</dbReference>
<evidence type="ECO:0000256" key="6">
    <source>
        <dbReference type="ARBA" id="ARBA00023326"/>
    </source>
</evidence>
<accession>A0ABW5E7S2</accession>
<dbReference type="InterPro" id="IPR011099">
    <property type="entry name" value="Glyco_hydro_67_C"/>
</dbReference>
<evidence type="ECO:0000256" key="8">
    <source>
        <dbReference type="RuleBase" id="RU361198"/>
    </source>
</evidence>
<reference evidence="15" key="1">
    <citation type="journal article" date="2019" name="Int. J. Syst. Evol. Microbiol.">
        <title>The Global Catalogue of Microorganisms (GCM) 10K type strain sequencing project: providing services to taxonomists for standard genome sequencing and annotation.</title>
        <authorList>
            <consortium name="The Broad Institute Genomics Platform"/>
            <consortium name="The Broad Institute Genome Sequencing Center for Infectious Disease"/>
            <person name="Wu L."/>
            <person name="Ma J."/>
        </authorList>
    </citation>
    <scope>NUCLEOTIDE SEQUENCE [LARGE SCALE GENOMIC DNA]</scope>
    <source>
        <strain evidence="15">KCTC 12848</strain>
    </source>
</reference>
<protein>
    <recommendedName>
        <fullName evidence="8">Xylan alpha-1,2-glucuronidase</fullName>
        <ecNumber evidence="8">3.2.1.131</ecNumber>
    </recommendedName>
</protein>
<feature type="compositionally biased region" description="Basic and acidic residues" evidence="9">
    <location>
        <begin position="463"/>
        <end position="472"/>
    </location>
</feature>
<dbReference type="InterPro" id="IPR005154">
    <property type="entry name" value="Glyco_hydro_67_aGlcAse_N"/>
</dbReference>
<gene>
    <name evidence="14" type="ORF">ACFSKX_02920</name>
</gene>
<proteinExistence type="inferred from homology"/>
<keyword evidence="4 8" id="KW-0119">Carbohydrate metabolism</keyword>
<comment type="catalytic activity">
    <reaction evidence="8">
        <text>Hydrolysis of (1-&gt;2)-alpha-D-(4-O-methyl)glucuronosyl links in the main chain of hardwood xylans.</text>
        <dbReference type="EC" id="3.2.1.131"/>
    </reaction>
</comment>
<dbReference type="EC" id="3.2.1.131" evidence="8"/>
<keyword evidence="10" id="KW-0732">Signal</keyword>
<evidence type="ECO:0000256" key="2">
    <source>
        <dbReference type="ARBA" id="ARBA00022651"/>
    </source>
</evidence>
<dbReference type="EMBL" id="JBHUJD010000003">
    <property type="protein sequence ID" value="MFD2309357.1"/>
    <property type="molecule type" value="Genomic_DNA"/>
</dbReference>
<feature type="domain" description="Alpha glucuronidase N-terminal" evidence="11">
    <location>
        <begin position="32"/>
        <end position="151"/>
    </location>
</feature>
<comment type="subunit">
    <text evidence="8">Homodimer.</text>
</comment>
<dbReference type="Pfam" id="PF03648">
    <property type="entry name" value="Glyco_hydro_67N"/>
    <property type="match status" value="1"/>
</dbReference>
<dbReference type="SUPFAM" id="SSF51445">
    <property type="entry name" value="(Trans)glycosidases"/>
    <property type="match status" value="2"/>
</dbReference>
<dbReference type="InterPro" id="IPR011395">
    <property type="entry name" value="Glyco_hydro_67_aGlcAse"/>
</dbReference>
<evidence type="ECO:0000256" key="3">
    <source>
        <dbReference type="ARBA" id="ARBA00022801"/>
    </source>
</evidence>
<evidence type="ECO:0000256" key="7">
    <source>
        <dbReference type="PIRNR" id="PIRNR029900"/>
    </source>
</evidence>
<dbReference type="PANTHER" id="PTHR39207:SF1">
    <property type="entry name" value="ALPHA-GLUCURONIDASE A"/>
    <property type="match status" value="1"/>
</dbReference>
<evidence type="ECO:0000256" key="1">
    <source>
        <dbReference type="ARBA" id="ARBA00008833"/>
    </source>
</evidence>
<dbReference type="InterPro" id="IPR037054">
    <property type="entry name" value="A-glucoronidase_C_sf"/>
</dbReference>
<dbReference type="Proteomes" id="UP001597425">
    <property type="component" value="Unassembled WGS sequence"/>
</dbReference>
<dbReference type="Gene3D" id="3.90.1330.10">
    <property type="entry name" value="Alpha-glucuronidase, C-terminal domain"/>
    <property type="match status" value="1"/>
</dbReference>
<dbReference type="GO" id="GO:0016787">
    <property type="term" value="F:hydrolase activity"/>
    <property type="evidence" value="ECO:0007669"/>
    <property type="project" value="UniProtKB-KW"/>
</dbReference>
<dbReference type="InterPro" id="IPR011100">
    <property type="entry name" value="Glyco_hydro_67_cat"/>
</dbReference>
<dbReference type="InterPro" id="IPR017853">
    <property type="entry name" value="GH"/>
</dbReference>
<keyword evidence="3 7" id="KW-0378">Hydrolase</keyword>
<feature type="region of interest" description="Disordered" evidence="9">
    <location>
        <begin position="449"/>
        <end position="485"/>
    </location>
</feature>
<evidence type="ECO:0000313" key="14">
    <source>
        <dbReference type="EMBL" id="MFD2309357.1"/>
    </source>
</evidence>
<evidence type="ECO:0000256" key="9">
    <source>
        <dbReference type="SAM" id="MobiDB-lite"/>
    </source>
</evidence>
<evidence type="ECO:0000259" key="12">
    <source>
        <dbReference type="Pfam" id="PF07477"/>
    </source>
</evidence>
<dbReference type="PIRSF" id="PIRSF029900">
    <property type="entry name" value="Alpha-glucuronds"/>
    <property type="match status" value="1"/>
</dbReference>
<dbReference type="SUPFAM" id="SSF55545">
    <property type="entry name" value="beta-N-acetylhexosaminidase-like domain"/>
    <property type="match status" value="1"/>
</dbReference>
<keyword evidence="15" id="KW-1185">Reference proteome</keyword>
<keyword evidence="5 7" id="KW-0326">Glycosidase</keyword>
<organism evidence="14 15">
    <name type="scientific">Microbulbifer halophilus</name>
    <dbReference type="NCBI Taxonomy" id="453963"/>
    <lineage>
        <taxon>Bacteria</taxon>
        <taxon>Pseudomonadati</taxon>
        <taxon>Pseudomonadota</taxon>
        <taxon>Gammaproteobacteria</taxon>
        <taxon>Cellvibrionales</taxon>
        <taxon>Microbulbiferaceae</taxon>
        <taxon>Microbulbifer</taxon>
    </lineage>
</organism>
<dbReference type="PANTHER" id="PTHR39207">
    <property type="entry name" value="ALPHA-GLUCURONIDASE A"/>
    <property type="match status" value="1"/>
</dbReference>
<dbReference type="Pfam" id="PF07488">
    <property type="entry name" value="Glyco_hydro_67M"/>
    <property type="match status" value="1"/>
</dbReference>
<evidence type="ECO:0000256" key="10">
    <source>
        <dbReference type="SAM" id="SignalP"/>
    </source>
</evidence>
<feature type="domain" description="Glycosyl hydrolase family 67 catalytic" evidence="13">
    <location>
        <begin position="155"/>
        <end position="439"/>
    </location>
</feature>
<keyword evidence="2 7" id="KW-0858">Xylan degradation</keyword>
<sequence>MGWFAPMCRAALLLSIALALSPSSRAEDGYDLWLRYKAVEPQWRQTYAASTRQLVLPQRQSPTLRAAADELRRGIGGLLDIDIGAAEKVTGDGALILGTPQSSPLIGKLALPLGGLAAGGYLIRSEQVDGHRVTVIAANDDIGVLYGAFRFLQRMQTRRSLDDLAIAASPQVERRLLNHWDNLDRSVERGYAGQSIWDWWRLPDYRHPRYTDYARANASIGINGTVLNNVNADADILTPRYIDKAAALAEVFRPYGLRVYLSARFSAPMEIGGLGTADPKDPAVRRWWKDKASEVYAAIPDFGGFLVKANSEGQPGPQDYGRSHADGANMLADALGPHGGVVMWRAFVYAHDNPEDRAKQAYSEFKPLDGQFADNVILQVKNGPIDFQPREPFHPLFGAMPKTPLMMEFQITKEYLGFATHLAYLGPLYEEVLEADTCRIDSPLPRGQIGRTADLGAEGARAAGERQGRRESVGPGPGERAADACTGQATVASVVDGSLHDYRHTGIAGVANIGRDRDWSGSVFNQANWYVFGRLAWNPQDSARAVAEDWLKMTFSPDSAFVQRAADMMMASREAVVDYMTPLGLAHLMATGHHYGPGPWVSELARPEWNPAYYHRADAGGIGFDRTAEGSNAAAQYAPPVAERFASRTAVPEKYLLWFHHLPWDHSMPSGRDLWAELVHRYDRGVAQVEKMRADWAQLEPFVDRQRFVQTGAFLAIQEREARWWRDASIAYFRKVSGRELPEGVRPPAYALEHYRGQSFPRAPGH</sequence>
<evidence type="ECO:0000256" key="4">
    <source>
        <dbReference type="ARBA" id="ARBA00023277"/>
    </source>
</evidence>
<evidence type="ECO:0000259" key="13">
    <source>
        <dbReference type="Pfam" id="PF07488"/>
    </source>
</evidence>
<evidence type="ECO:0000313" key="15">
    <source>
        <dbReference type="Proteomes" id="UP001597425"/>
    </source>
</evidence>
<keyword evidence="6 8" id="KW-0624">Polysaccharide degradation</keyword>
<name>A0ABW5E7S2_9GAMM</name>
<feature type="domain" description="Glycosyl hydrolase family 67 C-terminal" evidence="12">
    <location>
        <begin position="521"/>
        <end position="744"/>
    </location>
</feature>
<dbReference type="Gene3D" id="3.30.379.10">
    <property type="entry name" value="Chitobiase/beta-hexosaminidase domain 2-like"/>
    <property type="match status" value="1"/>
</dbReference>
<comment type="similarity">
    <text evidence="1 7 8">Belongs to the glycosyl hydrolase 67 family.</text>
</comment>
<dbReference type="Gene3D" id="3.20.20.80">
    <property type="entry name" value="Glycosidases"/>
    <property type="match status" value="2"/>
</dbReference>
<feature type="chain" id="PRO_5047462988" description="Xylan alpha-1,2-glucuronidase" evidence="10">
    <location>
        <begin position="27"/>
        <end position="766"/>
    </location>
</feature>
<feature type="signal peptide" evidence="10">
    <location>
        <begin position="1"/>
        <end position="26"/>
    </location>
</feature>
<comment type="caution">
    <text evidence="14">The sequence shown here is derived from an EMBL/GenBank/DDBJ whole genome shotgun (WGS) entry which is preliminary data.</text>
</comment>